<proteinExistence type="predicted"/>
<dbReference type="EMBL" id="FUXM01000040">
    <property type="protein sequence ID" value="SKA21736.1"/>
    <property type="molecule type" value="Genomic_DNA"/>
</dbReference>
<dbReference type="OrthoDB" id="573482at2"/>
<evidence type="ECO:0000313" key="2">
    <source>
        <dbReference type="EMBL" id="SKA21736.1"/>
    </source>
</evidence>
<feature type="domain" description="Rubrerythrin diiron-binding" evidence="1">
    <location>
        <begin position="19"/>
        <end position="133"/>
    </location>
</feature>
<dbReference type="Gene3D" id="6.10.140.1960">
    <property type="match status" value="1"/>
</dbReference>
<evidence type="ECO:0000313" key="3">
    <source>
        <dbReference type="Proteomes" id="UP000189933"/>
    </source>
</evidence>
<gene>
    <name evidence="2" type="ORF">SAMN02745885_02370</name>
</gene>
<accession>A0A1T4S0U9</accession>
<dbReference type="CDD" id="cd00657">
    <property type="entry name" value="Ferritin_like"/>
    <property type="match status" value="1"/>
</dbReference>
<dbReference type="Gene3D" id="1.20.120.660">
    <property type="entry name" value="IL-4 antagonist (De novo design) like domain"/>
    <property type="match status" value="1"/>
</dbReference>
<dbReference type="InterPro" id="IPR003251">
    <property type="entry name" value="Rr_diiron-bd_dom"/>
</dbReference>
<dbReference type="Pfam" id="PF02915">
    <property type="entry name" value="Rubrerythrin"/>
    <property type="match status" value="1"/>
</dbReference>
<dbReference type="AlphaFoldDB" id="A0A1T4S0U9"/>
<dbReference type="SUPFAM" id="SSF47240">
    <property type="entry name" value="Ferritin-like"/>
    <property type="match status" value="1"/>
</dbReference>
<dbReference type="InterPro" id="IPR009078">
    <property type="entry name" value="Ferritin-like_SF"/>
</dbReference>
<sequence>MYPAMGCHEYHELATKIYEAIKMEHTDGMYYDQLAEKAPTDEARQIIKNMARDEHCHAHTLEMVYKELTGMNPPPEPQPPQVGEYTEALRQRLKAETDAVEFYRELYLATHNYYLRDIFFRIMNDEIEHALRLIYLLTF</sequence>
<dbReference type="Proteomes" id="UP000189933">
    <property type="component" value="Unassembled WGS sequence"/>
</dbReference>
<organism evidence="2 3">
    <name type="scientific">Carboxydocella sporoproducens DSM 16521</name>
    <dbReference type="NCBI Taxonomy" id="1121270"/>
    <lineage>
        <taxon>Bacteria</taxon>
        <taxon>Bacillati</taxon>
        <taxon>Bacillota</taxon>
        <taxon>Clostridia</taxon>
        <taxon>Eubacteriales</taxon>
        <taxon>Clostridiales Family XVI. Incertae Sedis</taxon>
        <taxon>Carboxydocella</taxon>
    </lineage>
</organism>
<evidence type="ECO:0000259" key="1">
    <source>
        <dbReference type="Pfam" id="PF02915"/>
    </source>
</evidence>
<dbReference type="GO" id="GO:0016491">
    <property type="term" value="F:oxidoreductase activity"/>
    <property type="evidence" value="ECO:0007669"/>
    <property type="project" value="InterPro"/>
</dbReference>
<name>A0A1T4S0U9_9FIRM</name>
<reference evidence="3" key="1">
    <citation type="submission" date="2017-02" db="EMBL/GenBank/DDBJ databases">
        <authorList>
            <person name="Varghese N."/>
            <person name="Submissions S."/>
        </authorList>
    </citation>
    <scope>NUCLEOTIDE SEQUENCE [LARGE SCALE GENOMIC DNA]</scope>
    <source>
        <strain evidence="3">DSM 16521</strain>
    </source>
</reference>
<protein>
    <submittedName>
        <fullName evidence="2">Rubrerythrin</fullName>
    </submittedName>
</protein>
<keyword evidence="3" id="KW-1185">Reference proteome</keyword>
<dbReference type="RefSeq" id="WP_078666363.1">
    <property type="nucleotide sequence ID" value="NZ_FUXM01000040.1"/>
</dbReference>
<dbReference type="GO" id="GO:0046872">
    <property type="term" value="F:metal ion binding"/>
    <property type="evidence" value="ECO:0007669"/>
    <property type="project" value="InterPro"/>
</dbReference>